<dbReference type="InterPro" id="IPR011701">
    <property type="entry name" value="MFS"/>
</dbReference>
<dbReference type="AlphaFoldDB" id="A0A0U5C9U8"/>
<keyword evidence="2 6" id="KW-0812">Transmembrane</keyword>
<comment type="subcellular location">
    <subcellularLocation>
        <location evidence="1">Membrane</location>
        <topology evidence="1">Multi-pass membrane protein</topology>
    </subcellularLocation>
</comment>
<feature type="domain" description="Major facilitator superfamily (MFS) profile" evidence="7">
    <location>
        <begin position="63"/>
        <end position="511"/>
    </location>
</feature>
<name>A0A0U5C9U8_ASPCI</name>
<dbReference type="PROSITE" id="PS50850">
    <property type="entry name" value="MFS"/>
    <property type="match status" value="1"/>
</dbReference>
<gene>
    <name evidence="8" type="ORF">ASPCAL06980</name>
</gene>
<reference evidence="9" key="1">
    <citation type="journal article" date="2016" name="Genome Announc.">
        <title>Draft genome sequences of fungus Aspergillus calidoustus.</title>
        <authorList>
            <person name="Horn F."/>
            <person name="Linde J."/>
            <person name="Mattern D.J."/>
            <person name="Walther G."/>
            <person name="Guthke R."/>
            <person name="Scherlach K."/>
            <person name="Martin K."/>
            <person name="Brakhage A.A."/>
            <person name="Petzke L."/>
            <person name="Valiante V."/>
        </authorList>
    </citation>
    <scope>NUCLEOTIDE SEQUENCE [LARGE SCALE GENOMIC DNA]</scope>
    <source>
        <strain evidence="9">SF006504</strain>
    </source>
</reference>
<proteinExistence type="predicted"/>
<dbReference type="SUPFAM" id="SSF103473">
    <property type="entry name" value="MFS general substrate transporter"/>
    <property type="match status" value="1"/>
</dbReference>
<feature type="transmembrane region" description="Helical" evidence="6">
    <location>
        <begin position="354"/>
        <end position="378"/>
    </location>
</feature>
<feature type="transmembrane region" description="Helical" evidence="6">
    <location>
        <begin position="161"/>
        <end position="183"/>
    </location>
</feature>
<evidence type="ECO:0000313" key="9">
    <source>
        <dbReference type="Proteomes" id="UP000054771"/>
    </source>
</evidence>
<evidence type="ECO:0000313" key="8">
    <source>
        <dbReference type="EMBL" id="CEL05868.1"/>
    </source>
</evidence>
<feature type="region of interest" description="Disordered" evidence="5">
    <location>
        <begin position="1"/>
        <end position="23"/>
    </location>
</feature>
<evidence type="ECO:0000256" key="3">
    <source>
        <dbReference type="ARBA" id="ARBA00022989"/>
    </source>
</evidence>
<evidence type="ECO:0000256" key="1">
    <source>
        <dbReference type="ARBA" id="ARBA00004141"/>
    </source>
</evidence>
<accession>A0A0U5C9U8</accession>
<dbReference type="GO" id="GO:0022857">
    <property type="term" value="F:transmembrane transporter activity"/>
    <property type="evidence" value="ECO:0007669"/>
    <property type="project" value="InterPro"/>
</dbReference>
<evidence type="ECO:0000256" key="6">
    <source>
        <dbReference type="SAM" id="Phobius"/>
    </source>
</evidence>
<dbReference type="Proteomes" id="UP000054771">
    <property type="component" value="Unassembled WGS sequence"/>
</dbReference>
<organism evidence="8 9">
    <name type="scientific">Aspergillus calidoustus</name>
    <dbReference type="NCBI Taxonomy" id="454130"/>
    <lineage>
        <taxon>Eukaryota</taxon>
        <taxon>Fungi</taxon>
        <taxon>Dikarya</taxon>
        <taxon>Ascomycota</taxon>
        <taxon>Pezizomycotina</taxon>
        <taxon>Eurotiomycetes</taxon>
        <taxon>Eurotiomycetidae</taxon>
        <taxon>Eurotiales</taxon>
        <taxon>Aspergillaceae</taxon>
        <taxon>Aspergillus</taxon>
        <taxon>Aspergillus subgen. Nidulantes</taxon>
    </lineage>
</organism>
<feature type="transmembrane region" description="Helical" evidence="6">
    <location>
        <begin position="384"/>
        <end position="403"/>
    </location>
</feature>
<dbReference type="PANTHER" id="PTHR42718">
    <property type="entry name" value="MAJOR FACILITATOR SUPERFAMILY MULTIDRUG TRANSPORTER MFSC"/>
    <property type="match status" value="1"/>
</dbReference>
<dbReference type="OMA" id="EWKWHFI"/>
<protein>
    <recommendedName>
        <fullName evidence="7">Major facilitator superfamily (MFS) profile domain-containing protein</fullName>
    </recommendedName>
</protein>
<dbReference type="Pfam" id="PF07690">
    <property type="entry name" value="MFS_1"/>
    <property type="match status" value="1"/>
</dbReference>
<dbReference type="InterPro" id="IPR036259">
    <property type="entry name" value="MFS_trans_sf"/>
</dbReference>
<dbReference type="InterPro" id="IPR020846">
    <property type="entry name" value="MFS_dom"/>
</dbReference>
<sequence length="532" mass="56209">MEKSDVSSSELPTRTESVPQAQGNHDHVLSVVTNVVTAEVHPLETSFEPEPVSKLGKARRTAIIVLVILCNLIQYTSMFSTVAGGFEFSRLLGVEFGHGQTNWMAAAYSLTQSAFVLISGRIGAVYGHSTLLLLGGAIIVIFSICNAFCNTYTSFIAVRALTGIGGGILMPNAVAALTIMIPAGPARNLTLAVFAASPPIGALVGALIAGAVLESTEWKWHFIIIACLGALAVGSLFLVLPREEPVDKGGKIDWAGAALGLSGLLLFSIAWNQAPSTGWDSPAPIATLIISILLLAAFITWEHSYASDPIMPLSAFTAPSFNALILVVLFIYMSVGISLWYMVAWQQLIRGWTVLHVAIGWIPYGVGASAAVILAAWLVTVWEAQYILALGCLASFASSALLASMPEQQLYWKQIFPSTVLGSLSPDFVFVAAQIIASNSVSKREQGVAGSLIGTLNLYGNSLGLGFAGTIEGRIAKGGGEVAGFRAALWFGAALAVAALVLDLAFVRLRHVDRVEEDGECSERGRAGGEMR</sequence>
<feature type="transmembrane region" description="Helical" evidence="6">
    <location>
        <begin position="487"/>
        <end position="507"/>
    </location>
</feature>
<dbReference type="GO" id="GO:0016020">
    <property type="term" value="C:membrane"/>
    <property type="evidence" value="ECO:0007669"/>
    <property type="project" value="UniProtKB-SubCell"/>
</dbReference>
<keyword evidence="4 6" id="KW-0472">Membrane</keyword>
<dbReference type="EMBL" id="CDMC01000005">
    <property type="protein sequence ID" value="CEL05868.1"/>
    <property type="molecule type" value="Genomic_DNA"/>
</dbReference>
<dbReference type="PANTHER" id="PTHR42718:SF41">
    <property type="entry name" value="MFS TRANSPORTER OF UNKOWN SPECIFICITY (AFU_ORTHOLOGUE AFUA_5G09940)-RELATED"/>
    <property type="match status" value="1"/>
</dbReference>
<feature type="transmembrane region" description="Helical" evidence="6">
    <location>
        <begin position="252"/>
        <end position="271"/>
    </location>
</feature>
<evidence type="ECO:0000256" key="4">
    <source>
        <dbReference type="ARBA" id="ARBA00023136"/>
    </source>
</evidence>
<feature type="transmembrane region" description="Helical" evidence="6">
    <location>
        <begin position="415"/>
        <end position="437"/>
    </location>
</feature>
<evidence type="ECO:0000256" key="5">
    <source>
        <dbReference type="SAM" id="MobiDB-lite"/>
    </source>
</evidence>
<keyword evidence="9" id="KW-1185">Reference proteome</keyword>
<feature type="transmembrane region" description="Helical" evidence="6">
    <location>
        <begin position="321"/>
        <end position="342"/>
    </location>
</feature>
<feature type="transmembrane region" description="Helical" evidence="6">
    <location>
        <begin position="283"/>
        <end position="301"/>
    </location>
</feature>
<dbReference type="OrthoDB" id="440755at2759"/>
<evidence type="ECO:0000259" key="7">
    <source>
        <dbReference type="PROSITE" id="PS50850"/>
    </source>
</evidence>
<dbReference type="Gene3D" id="1.20.1250.20">
    <property type="entry name" value="MFS general substrate transporter like domains"/>
    <property type="match status" value="2"/>
</dbReference>
<feature type="transmembrane region" description="Helical" evidence="6">
    <location>
        <begin position="125"/>
        <end position="149"/>
    </location>
</feature>
<feature type="transmembrane region" description="Helical" evidence="6">
    <location>
        <begin position="189"/>
        <end position="213"/>
    </location>
</feature>
<feature type="transmembrane region" description="Helical" evidence="6">
    <location>
        <begin position="220"/>
        <end position="240"/>
    </location>
</feature>
<keyword evidence="3 6" id="KW-1133">Transmembrane helix</keyword>
<feature type="transmembrane region" description="Helical" evidence="6">
    <location>
        <begin position="63"/>
        <end position="86"/>
    </location>
</feature>
<evidence type="ECO:0000256" key="2">
    <source>
        <dbReference type="ARBA" id="ARBA00022692"/>
    </source>
</evidence>